<reference evidence="4" key="1">
    <citation type="journal article" date="2019" name="Int. J. Syst. Evol. Microbiol.">
        <title>The Global Catalogue of Microorganisms (GCM) 10K type strain sequencing project: providing services to taxonomists for standard genome sequencing and annotation.</title>
        <authorList>
            <consortium name="The Broad Institute Genomics Platform"/>
            <consortium name="The Broad Institute Genome Sequencing Center for Infectious Disease"/>
            <person name="Wu L."/>
            <person name="Ma J."/>
        </authorList>
    </citation>
    <scope>NUCLEOTIDE SEQUENCE [LARGE SCALE GENOMIC DNA]</scope>
    <source>
        <strain evidence="4">CGMCC 4.7638</strain>
    </source>
</reference>
<evidence type="ECO:0000313" key="3">
    <source>
        <dbReference type="EMBL" id="MFD2484979.1"/>
    </source>
</evidence>
<proteinExistence type="inferred from homology"/>
<dbReference type="SFLD" id="SFLDS00003">
    <property type="entry name" value="Haloacid_Dehalogenase"/>
    <property type="match status" value="1"/>
</dbReference>
<dbReference type="EMBL" id="JBHUKQ010000015">
    <property type="protein sequence ID" value="MFD2484979.1"/>
    <property type="molecule type" value="Genomic_DNA"/>
</dbReference>
<dbReference type="NCBIfam" id="TIGR01493">
    <property type="entry name" value="HAD-SF-IA-v2"/>
    <property type="match status" value="1"/>
</dbReference>
<evidence type="ECO:0000256" key="2">
    <source>
        <dbReference type="ARBA" id="ARBA00022801"/>
    </source>
</evidence>
<dbReference type="SFLD" id="SFLDG01129">
    <property type="entry name" value="C1.5:_HAD__Beta-PGM__Phosphata"/>
    <property type="match status" value="1"/>
</dbReference>
<dbReference type="InterPro" id="IPR051540">
    <property type="entry name" value="S-2-haloacid_dehalogenase"/>
</dbReference>
<dbReference type="InterPro" id="IPR006328">
    <property type="entry name" value="2-HAD"/>
</dbReference>
<dbReference type="Pfam" id="PF00702">
    <property type="entry name" value="Hydrolase"/>
    <property type="match status" value="1"/>
</dbReference>
<dbReference type="Gene3D" id="3.40.50.1000">
    <property type="entry name" value="HAD superfamily/HAD-like"/>
    <property type="match status" value="1"/>
</dbReference>
<dbReference type="InterPro" id="IPR023198">
    <property type="entry name" value="PGP-like_dom2"/>
</dbReference>
<dbReference type="NCBIfam" id="TIGR01428">
    <property type="entry name" value="HAD_type_II"/>
    <property type="match status" value="1"/>
</dbReference>
<dbReference type="Proteomes" id="UP001597542">
    <property type="component" value="Unassembled WGS sequence"/>
</dbReference>
<comment type="caution">
    <text evidence="3">The sequence shown here is derived from an EMBL/GenBank/DDBJ whole genome shotgun (WGS) entry which is preliminary data.</text>
</comment>
<sequence>MGNLTGLGDVDAVFFDVQGTLTDFAAPVSEALAQELPRLTASQRAEVLVRWRQFWTANTSGTPDRRWRSSRAVYSDGLAGIARDLGFKVDPSAHERLVHAWTQQRPWPDTAAGLDKLRDQGVVVSAFSNVDTAVIVDLARRHGWHWDLVLTAELVGRFKAHPDMYRTAIASVATEPARCALVASHSYDLAAAAEAGMRTVYIHRPGEFGGALIPERPAPGMFDLVIDAVSALVL</sequence>
<dbReference type="InterPro" id="IPR036412">
    <property type="entry name" value="HAD-like_sf"/>
</dbReference>
<dbReference type="InterPro" id="IPR023214">
    <property type="entry name" value="HAD_sf"/>
</dbReference>
<dbReference type="SUPFAM" id="SSF56784">
    <property type="entry name" value="HAD-like"/>
    <property type="match status" value="1"/>
</dbReference>
<comment type="similarity">
    <text evidence="1">Belongs to the HAD-like hydrolase superfamily. S-2-haloalkanoic acid dehalogenase family.</text>
</comment>
<dbReference type="PANTHER" id="PTHR43316:SF3">
    <property type="entry name" value="HALOACID DEHALOGENASE, TYPE II (AFU_ORTHOLOGUE AFUA_2G07750)-RELATED"/>
    <property type="match status" value="1"/>
</dbReference>
<keyword evidence="2" id="KW-0378">Hydrolase</keyword>
<protein>
    <submittedName>
        <fullName evidence="3">Haloacid dehalogenase type II</fullName>
    </submittedName>
</protein>
<accession>A0ABW5I745</accession>
<dbReference type="InterPro" id="IPR006439">
    <property type="entry name" value="HAD-SF_hydro_IA"/>
</dbReference>
<evidence type="ECO:0000256" key="1">
    <source>
        <dbReference type="ARBA" id="ARBA00008106"/>
    </source>
</evidence>
<name>A0ABW5I745_9PSEU</name>
<dbReference type="PRINTS" id="PR00413">
    <property type="entry name" value="HADHALOGNASE"/>
</dbReference>
<dbReference type="RefSeq" id="WP_344276704.1">
    <property type="nucleotide sequence ID" value="NZ_BAAAHV010000012.1"/>
</dbReference>
<dbReference type="PANTHER" id="PTHR43316">
    <property type="entry name" value="HYDROLASE, HALOACID DELAHOGENASE-RELATED"/>
    <property type="match status" value="1"/>
</dbReference>
<keyword evidence="4" id="KW-1185">Reference proteome</keyword>
<dbReference type="Gene3D" id="1.10.150.240">
    <property type="entry name" value="Putative phosphatase, domain 2"/>
    <property type="match status" value="1"/>
</dbReference>
<evidence type="ECO:0000313" key="4">
    <source>
        <dbReference type="Proteomes" id="UP001597542"/>
    </source>
</evidence>
<gene>
    <name evidence="3" type="ORF">ACFSUT_32210</name>
</gene>
<organism evidence="3 4">
    <name type="scientific">Amycolatopsis albidoflavus</name>
    <dbReference type="NCBI Taxonomy" id="102226"/>
    <lineage>
        <taxon>Bacteria</taxon>
        <taxon>Bacillati</taxon>
        <taxon>Actinomycetota</taxon>
        <taxon>Actinomycetes</taxon>
        <taxon>Pseudonocardiales</taxon>
        <taxon>Pseudonocardiaceae</taxon>
        <taxon>Amycolatopsis</taxon>
    </lineage>
</organism>